<name>A0ABW8IAF0_9BACI</name>
<evidence type="ECO:0000256" key="1">
    <source>
        <dbReference type="SAM" id="MobiDB-lite"/>
    </source>
</evidence>
<protein>
    <submittedName>
        <fullName evidence="2">Uncharacterized protein</fullName>
    </submittedName>
</protein>
<feature type="region of interest" description="Disordered" evidence="1">
    <location>
        <begin position="1"/>
        <end position="21"/>
    </location>
</feature>
<evidence type="ECO:0000313" key="3">
    <source>
        <dbReference type="Proteomes" id="UP001619911"/>
    </source>
</evidence>
<accession>A0ABW8IAF0</accession>
<reference evidence="2 3" key="1">
    <citation type="submission" date="2023-07" db="EMBL/GenBank/DDBJ databases">
        <title>Bacillus lucianemedeirus sp. nov, a new species isolated from an immunobiological production facility.</title>
        <authorList>
            <person name="Costa L.V."/>
            <person name="Miranda R.V.S.L."/>
            <person name="Brandao M.L.L."/>
            <person name="Reis C.M.F."/>
            <person name="Frazao A.M."/>
            <person name="Cruz F.V."/>
            <person name="Baio P.V.P."/>
            <person name="Veras J.F.C."/>
            <person name="Ramos J.N."/>
            <person name="Vieira V."/>
        </authorList>
    </citation>
    <scope>NUCLEOTIDE SEQUENCE [LARGE SCALE GENOMIC DNA]</scope>
    <source>
        <strain evidence="2 3">B190/17</strain>
    </source>
</reference>
<proteinExistence type="predicted"/>
<dbReference type="RefSeq" id="WP_404317857.1">
    <property type="nucleotide sequence ID" value="NZ_JAUIYO010000011.1"/>
</dbReference>
<organism evidence="2 3">
    <name type="scientific">Bacillus lumedeiriae</name>
    <dbReference type="NCBI Taxonomy" id="3058829"/>
    <lineage>
        <taxon>Bacteria</taxon>
        <taxon>Bacillati</taxon>
        <taxon>Bacillota</taxon>
        <taxon>Bacilli</taxon>
        <taxon>Bacillales</taxon>
        <taxon>Bacillaceae</taxon>
        <taxon>Bacillus</taxon>
    </lineage>
</organism>
<dbReference type="Proteomes" id="UP001619911">
    <property type="component" value="Unassembled WGS sequence"/>
</dbReference>
<keyword evidence="3" id="KW-1185">Reference proteome</keyword>
<sequence>MSSGRRHQLEVTKPIRPEGQGTTFQPARLVLVADKRAPSAFLLSSGRRHQLEATKPIRPEGQGTTFQPARLVLVAAQQAFLLFYITDLLFRLRCRVLV</sequence>
<feature type="compositionally biased region" description="Basic and acidic residues" evidence="1">
    <location>
        <begin position="7"/>
        <end position="16"/>
    </location>
</feature>
<dbReference type="EMBL" id="JAUIYO010000011">
    <property type="protein sequence ID" value="MFK2826485.1"/>
    <property type="molecule type" value="Genomic_DNA"/>
</dbReference>
<evidence type="ECO:0000313" key="2">
    <source>
        <dbReference type="EMBL" id="MFK2826485.1"/>
    </source>
</evidence>
<gene>
    <name evidence="2" type="ORF">QYG89_12555</name>
</gene>
<comment type="caution">
    <text evidence="2">The sequence shown here is derived from an EMBL/GenBank/DDBJ whole genome shotgun (WGS) entry which is preliminary data.</text>
</comment>